<dbReference type="AlphaFoldDB" id="A0A0B1P7K9"/>
<proteinExistence type="inferred from homology"/>
<evidence type="ECO:0000256" key="4">
    <source>
        <dbReference type="SAM" id="MobiDB-lite"/>
    </source>
</evidence>
<dbReference type="EMBL" id="JNVN01000981">
    <property type="protein sequence ID" value="KHJ34238.1"/>
    <property type="molecule type" value="Genomic_DNA"/>
</dbReference>
<dbReference type="PANTHER" id="PTHR10291">
    <property type="entry name" value="DEHYDRODOLICHYL DIPHOSPHATE SYNTHASE FAMILY MEMBER"/>
    <property type="match status" value="1"/>
</dbReference>
<dbReference type="GO" id="GO:0005811">
    <property type="term" value="C:lipid droplet"/>
    <property type="evidence" value="ECO:0007669"/>
    <property type="project" value="TreeGrafter"/>
</dbReference>
<accession>A0A0B1P7K9</accession>
<protein>
    <recommendedName>
        <fullName evidence="3">Alkyl transferase</fullName>
        <ecNumber evidence="3">2.5.1.-</ecNumber>
    </recommendedName>
</protein>
<dbReference type="InterPro" id="IPR036424">
    <property type="entry name" value="UPP_synth-like_sf"/>
</dbReference>
<dbReference type="GO" id="GO:0005783">
    <property type="term" value="C:endoplasmic reticulum"/>
    <property type="evidence" value="ECO:0007669"/>
    <property type="project" value="TreeGrafter"/>
</dbReference>
<evidence type="ECO:0000256" key="2">
    <source>
        <dbReference type="ARBA" id="ARBA00022679"/>
    </source>
</evidence>
<dbReference type="Proteomes" id="UP000030854">
    <property type="component" value="Unassembled WGS sequence"/>
</dbReference>
<keyword evidence="6" id="KW-1185">Reference proteome</keyword>
<feature type="compositionally biased region" description="Low complexity" evidence="4">
    <location>
        <begin position="251"/>
        <end position="267"/>
    </location>
</feature>
<evidence type="ECO:0000313" key="6">
    <source>
        <dbReference type="Proteomes" id="UP000030854"/>
    </source>
</evidence>
<evidence type="ECO:0000313" key="5">
    <source>
        <dbReference type="EMBL" id="KHJ34238.1"/>
    </source>
</evidence>
<organism evidence="5 6">
    <name type="scientific">Uncinula necator</name>
    <name type="common">Grape powdery mildew</name>
    <dbReference type="NCBI Taxonomy" id="52586"/>
    <lineage>
        <taxon>Eukaryota</taxon>
        <taxon>Fungi</taxon>
        <taxon>Dikarya</taxon>
        <taxon>Ascomycota</taxon>
        <taxon>Pezizomycotina</taxon>
        <taxon>Leotiomycetes</taxon>
        <taxon>Erysiphales</taxon>
        <taxon>Erysiphaceae</taxon>
        <taxon>Erysiphe</taxon>
    </lineage>
</organism>
<dbReference type="InterPro" id="IPR001441">
    <property type="entry name" value="UPP_synth-like"/>
</dbReference>
<dbReference type="GO" id="GO:0016020">
    <property type="term" value="C:membrane"/>
    <property type="evidence" value="ECO:0007669"/>
    <property type="project" value="TreeGrafter"/>
</dbReference>
<dbReference type="HAMAP" id="MF_01139">
    <property type="entry name" value="ISPT"/>
    <property type="match status" value="1"/>
</dbReference>
<dbReference type="GO" id="GO:1904423">
    <property type="term" value="C:dehydrodolichyl diphosphate synthase complex"/>
    <property type="evidence" value="ECO:0007669"/>
    <property type="project" value="TreeGrafter"/>
</dbReference>
<sequence length="385" mass="44048">MSSAHLSQLRKWIVTSPPIEWAINQFRELVIGSISQGPIPKHIAFVMDGNRRFARLYQMETVEGHNLGFEALAKILEVCYKSGVKVVTVYAFSIENFNRSKYEVDALMEMAKIKLSQLSQHGELLERYGACIRVLGQKNLLKPDVLQAIEEAVNLTKNNGDCSLNICFPYTSRDEMTTAIRSVVVDYSKPLTLQTRPFSQRRISHRIRSRNIQMHDDRSISPVTLNGFEVDDSEDKTKVLKLESTTDESEYSSTTPSELESSSKDSSINTPVTFPLDQEPHLHDDKSYVFPDSESIDSEVLESYLFTANDPPLSLLIRTSGVKRLSDFMLWQCHENTSIVFLDCLWPDFDLWAFLPVLIEWQWKQKRLGKSSCDHTVNLSERKNK</sequence>
<dbReference type="NCBIfam" id="TIGR00055">
    <property type="entry name" value="uppS"/>
    <property type="match status" value="1"/>
</dbReference>
<gene>
    <name evidence="5" type="ORF">EV44_g4650</name>
</gene>
<feature type="region of interest" description="Disordered" evidence="4">
    <location>
        <begin position="242"/>
        <end position="280"/>
    </location>
</feature>
<dbReference type="PANTHER" id="PTHR10291:SF43">
    <property type="entry name" value="DEHYDRODOLICHYL DIPHOSPHATE SYNTHASE COMPLEX SUBUNIT DHDDS"/>
    <property type="match status" value="1"/>
</dbReference>
<dbReference type="GO" id="GO:0016094">
    <property type="term" value="P:polyprenol biosynthetic process"/>
    <property type="evidence" value="ECO:0007669"/>
    <property type="project" value="TreeGrafter"/>
</dbReference>
<reference evidence="5 6" key="1">
    <citation type="journal article" date="2014" name="BMC Genomics">
        <title>Adaptive genomic structural variation in the grape powdery mildew pathogen, Erysiphe necator.</title>
        <authorList>
            <person name="Jones L."/>
            <person name="Riaz S."/>
            <person name="Morales-Cruz A."/>
            <person name="Amrine K.C."/>
            <person name="McGuire B."/>
            <person name="Gubler W.D."/>
            <person name="Walker M.A."/>
            <person name="Cantu D."/>
        </authorList>
    </citation>
    <scope>NUCLEOTIDE SEQUENCE [LARGE SCALE GENOMIC DNA]</scope>
    <source>
        <strain evidence="6">c</strain>
    </source>
</reference>
<dbReference type="Gene3D" id="3.40.1180.10">
    <property type="entry name" value="Decaprenyl diphosphate synthase-like"/>
    <property type="match status" value="1"/>
</dbReference>
<evidence type="ECO:0000256" key="3">
    <source>
        <dbReference type="RuleBase" id="RU363018"/>
    </source>
</evidence>
<dbReference type="STRING" id="52586.A0A0B1P7K9"/>
<name>A0A0B1P7K9_UNCNE</name>
<evidence type="ECO:0000256" key="1">
    <source>
        <dbReference type="ARBA" id="ARBA00005432"/>
    </source>
</evidence>
<comment type="similarity">
    <text evidence="1 3">Belongs to the UPP synthase family.</text>
</comment>
<comment type="caution">
    <text evidence="5">The sequence shown here is derived from an EMBL/GenBank/DDBJ whole genome shotgun (WGS) entry which is preliminary data.</text>
</comment>
<dbReference type="CDD" id="cd00475">
    <property type="entry name" value="Cis_IPPS"/>
    <property type="match status" value="1"/>
</dbReference>
<dbReference type="Pfam" id="PF01255">
    <property type="entry name" value="Prenyltransf"/>
    <property type="match status" value="2"/>
</dbReference>
<dbReference type="GO" id="GO:0045547">
    <property type="term" value="F:ditrans,polycis-polyprenyl diphosphate synthase [(2E,6E)-farnesyl diphosphate specific] activity"/>
    <property type="evidence" value="ECO:0007669"/>
    <property type="project" value="EnsemblFungi"/>
</dbReference>
<dbReference type="GO" id="GO:0043048">
    <property type="term" value="P:dolichyl monophosphate biosynthetic process"/>
    <property type="evidence" value="ECO:0007669"/>
    <property type="project" value="EnsemblFungi"/>
</dbReference>
<dbReference type="EC" id="2.5.1.-" evidence="3"/>
<dbReference type="OMA" id="FDRRDLW"/>
<dbReference type="HOGENOM" id="CLU_038505_0_2_1"/>
<dbReference type="SUPFAM" id="SSF64005">
    <property type="entry name" value="Undecaprenyl diphosphate synthase"/>
    <property type="match status" value="2"/>
</dbReference>
<keyword evidence="2 3" id="KW-0808">Transferase</keyword>